<dbReference type="RefSeq" id="WP_209456985.1">
    <property type="nucleotide sequence ID" value="NZ_BAAACS010000011.1"/>
</dbReference>
<feature type="domain" description="N-acetyltransferase" evidence="1">
    <location>
        <begin position="5"/>
        <end position="157"/>
    </location>
</feature>
<proteinExistence type="predicted"/>
<dbReference type="PANTHER" id="PTHR43451">
    <property type="entry name" value="ACETYLTRANSFERASE (GNAT) FAMILY PROTEIN"/>
    <property type="match status" value="1"/>
</dbReference>
<dbReference type="Pfam" id="PF13673">
    <property type="entry name" value="Acetyltransf_10"/>
    <property type="match status" value="1"/>
</dbReference>
<name>A0ABS4ECA5_9FIRM</name>
<dbReference type="PANTHER" id="PTHR43451:SF1">
    <property type="entry name" value="ACETYLTRANSFERASE"/>
    <property type="match status" value="1"/>
</dbReference>
<dbReference type="Gene3D" id="3.40.630.30">
    <property type="match status" value="1"/>
</dbReference>
<dbReference type="Proteomes" id="UP000767291">
    <property type="component" value="Unassembled WGS sequence"/>
</dbReference>
<protein>
    <submittedName>
        <fullName evidence="2">GNAT superfamily N-acetyltransferase</fullName>
    </submittedName>
</protein>
<dbReference type="InterPro" id="IPR016181">
    <property type="entry name" value="Acyl_CoA_acyltransferase"/>
</dbReference>
<dbReference type="SUPFAM" id="SSF55729">
    <property type="entry name" value="Acyl-CoA N-acyltransferases (Nat)"/>
    <property type="match status" value="1"/>
</dbReference>
<evidence type="ECO:0000313" key="3">
    <source>
        <dbReference type="Proteomes" id="UP000767291"/>
    </source>
</evidence>
<dbReference type="EMBL" id="JAGGJX010000003">
    <property type="protein sequence ID" value="MBP1855570.1"/>
    <property type="molecule type" value="Genomic_DNA"/>
</dbReference>
<comment type="caution">
    <text evidence="2">The sequence shown here is derived from an EMBL/GenBank/DDBJ whole genome shotgun (WGS) entry which is preliminary data.</text>
</comment>
<keyword evidence="3" id="KW-1185">Reference proteome</keyword>
<accession>A0ABS4ECA5</accession>
<reference evidence="2 3" key="1">
    <citation type="submission" date="2021-03" db="EMBL/GenBank/DDBJ databases">
        <title>Genomic Encyclopedia of Type Strains, Phase IV (KMG-IV): sequencing the most valuable type-strain genomes for metagenomic binning, comparative biology and taxonomic classification.</title>
        <authorList>
            <person name="Goeker M."/>
        </authorList>
    </citation>
    <scope>NUCLEOTIDE SEQUENCE [LARGE SCALE GENOMIC DNA]</scope>
    <source>
        <strain evidence="2 3">DSM 1289</strain>
    </source>
</reference>
<evidence type="ECO:0000313" key="2">
    <source>
        <dbReference type="EMBL" id="MBP1855570.1"/>
    </source>
</evidence>
<dbReference type="InterPro" id="IPR000182">
    <property type="entry name" value="GNAT_dom"/>
</dbReference>
<gene>
    <name evidence="2" type="ORF">J2Z43_001965</name>
</gene>
<sequence>MSNNYQIRTFKEEDLKYGLNLAWNVFLEFVAPDYTYEGIDNFKQFIDYNSMLELYKNKTMNFWGCFDGDEIVGVMATRNTNHIALLFVNKSYHNQYIAANLFSKLTMYLKDFALVNKITVNASPYAINFYRKLGFLDLDNETNANGMKFTPMEYFIN</sequence>
<dbReference type="InterPro" id="IPR052564">
    <property type="entry name" value="N-acetyltrans/Recomb-assoc"/>
</dbReference>
<dbReference type="PROSITE" id="PS51186">
    <property type="entry name" value="GNAT"/>
    <property type="match status" value="1"/>
</dbReference>
<evidence type="ECO:0000259" key="1">
    <source>
        <dbReference type="PROSITE" id="PS51186"/>
    </source>
</evidence>
<organism evidence="2 3">
    <name type="scientific">Metaclostridioides mangenotii</name>
    <dbReference type="NCBI Taxonomy" id="1540"/>
    <lineage>
        <taxon>Bacteria</taxon>
        <taxon>Bacillati</taxon>
        <taxon>Bacillota</taxon>
        <taxon>Clostridia</taxon>
        <taxon>Peptostreptococcales</taxon>
        <taxon>Peptostreptococcaceae</taxon>
        <taxon>Metaclostridioides</taxon>
    </lineage>
</organism>